<evidence type="ECO:0000256" key="2">
    <source>
        <dbReference type="SAM" id="Phobius"/>
    </source>
</evidence>
<dbReference type="InterPro" id="IPR051072">
    <property type="entry name" value="CACNG_subunit"/>
</dbReference>
<keyword evidence="2" id="KW-0472">Membrane</keyword>
<dbReference type="PANTHER" id="PTHR12107:SF0">
    <property type="entry name" value="STARGAZIN (MAMMALIAN CALCIUM CHANNEL) HOMOLOG"/>
    <property type="match status" value="1"/>
</dbReference>
<feature type="compositionally biased region" description="Low complexity" evidence="1">
    <location>
        <begin position="182"/>
        <end position="210"/>
    </location>
</feature>
<comment type="caution">
    <text evidence="3">The sequence shown here is derived from an EMBL/GenBank/DDBJ whole genome shotgun (WGS) entry which is preliminary data.</text>
</comment>
<feature type="transmembrane region" description="Helical" evidence="2">
    <location>
        <begin position="433"/>
        <end position="457"/>
    </location>
</feature>
<feature type="region of interest" description="Disordered" evidence="1">
    <location>
        <begin position="71"/>
        <end position="108"/>
    </location>
</feature>
<feature type="transmembrane region" description="Helical" evidence="2">
    <location>
        <begin position="402"/>
        <end position="421"/>
    </location>
</feature>
<dbReference type="GO" id="GO:0099590">
    <property type="term" value="P:neurotransmitter receptor internalization"/>
    <property type="evidence" value="ECO:0007669"/>
    <property type="project" value="TreeGrafter"/>
</dbReference>
<feature type="region of interest" description="Disordered" evidence="1">
    <location>
        <begin position="174"/>
        <end position="306"/>
    </location>
</feature>
<dbReference type="Gene3D" id="1.20.140.150">
    <property type="match status" value="1"/>
</dbReference>
<dbReference type="GO" id="GO:0016247">
    <property type="term" value="F:channel regulator activity"/>
    <property type="evidence" value="ECO:0007669"/>
    <property type="project" value="TreeGrafter"/>
</dbReference>
<dbReference type="GO" id="GO:0005245">
    <property type="term" value="F:voltage-gated calcium channel activity"/>
    <property type="evidence" value="ECO:0007669"/>
    <property type="project" value="TreeGrafter"/>
</dbReference>
<feature type="compositionally biased region" description="Acidic residues" evidence="1">
    <location>
        <begin position="273"/>
        <end position="286"/>
    </location>
</feature>
<dbReference type="GO" id="GO:0051968">
    <property type="term" value="P:positive regulation of synaptic transmission, glutamatergic"/>
    <property type="evidence" value="ECO:0007669"/>
    <property type="project" value="TreeGrafter"/>
</dbReference>
<dbReference type="GO" id="GO:0019226">
    <property type="term" value="P:transmission of nerve impulse"/>
    <property type="evidence" value="ECO:0007669"/>
    <property type="project" value="TreeGrafter"/>
</dbReference>
<dbReference type="Proteomes" id="UP000789390">
    <property type="component" value="Unassembled WGS sequence"/>
</dbReference>
<dbReference type="PANTHER" id="PTHR12107">
    <property type="entry name" value="VOLTAGE-DEPENDENT CALCIUM CHANNEL GAMMA SUBUNIT"/>
    <property type="match status" value="1"/>
</dbReference>
<evidence type="ECO:0000313" key="4">
    <source>
        <dbReference type="Proteomes" id="UP000789390"/>
    </source>
</evidence>
<gene>
    <name evidence="3" type="ORF">DGAL_LOCUS11971</name>
</gene>
<reference evidence="3" key="1">
    <citation type="submission" date="2021-11" db="EMBL/GenBank/DDBJ databases">
        <authorList>
            <person name="Schell T."/>
        </authorList>
    </citation>
    <scope>NUCLEOTIDE SEQUENCE</scope>
    <source>
        <strain evidence="3">M5</strain>
    </source>
</reference>
<proteinExistence type="predicted"/>
<feature type="transmembrane region" description="Helical" evidence="2">
    <location>
        <begin position="540"/>
        <end position="562"/>
    </location>
</feature>
<organism evidence="3 4">
    <name type="scientific">Daphnia galeata</name>
    <dbReference type="NCBI Taxonomy" id="27404"/>
    <lineage>
        <taxon>Eukaryota</taxon>
        <taxon>Metazoa</taxon>
        <taxon>Ecdysozoa</taxon>
        <taxon>Arthropoda</taxon>
        <taxon>Crustacea</taxon>
        <taxon>Branchiopoda</taxon>
        <taxon>Diplostraca</taxon>
        <taxon>Cladocera</taxon>
        <taxon>Anomopoda</taxon>
        <taxon>Daphniidae</taxon>
        <taxon>Daphnia</taxon>
    </lineage>
</organism>
<keyword evidence="2" id="KW-0812">Transmembrane</keyword>
<evidence type="ECO:0000313" key="3">
    <source>
        <dbReference type="EMBL" id="CAH0108575.1"/>
    </source>
</evidence>
<dbReference type="GO" id="GO:0098970">
    <property type="term" value="P:postsynaptic neurotransmitter receptor diffusion trapping"/>
    <property type="evidence" value="ECO:0007669"/>
    <property type="project" value="TreeGrafter"/>
</dbReference>
<sequence length="759" mass="81471">MHSGGSGGNNTMMPGVQQQQHQVTMDRNRRTRGSSSNHDPGLYDLPSFYSPDYVVPRTDIPSIETSGEFRVRASTPFRGSSMEDKEDSGEESFSHGRPLATMDGDDANSRGSGNGGLYRNKCVSFLALVAGLAAFGCSLASLAGTTNWVDTWEPIDMPPIQDWPLLFGTGYGSLMPSRSKDGQSSSSSSSKGNVKSSWSPSTSSTKASASGFANGQDLTATKSNWESSLRPPPPPPAPGGGHQHVPSTVENVTTSSPSLPSAVTTTTSRPPSDDEFDYDDDDDYYAQDESYSKNGRVIDDDDDEESDEEIIMLRHEEEEQQNQEEDPHQEGNEAKRSLVVVFHVGLFRACPVLKGELPSSVVLPNLPCAPLEYINWRPLTGQSFRLWRNVEYTPDFLNKLRYATPCFMLGTFIGLVALIIAIGGRCTGPDRTLICSSLHILAGLSLGSGLIIFVSVLHEEFSIPSLRSSRHSGGWSSTSNRFYNGDVNIAAGPGSAFYSDSRSLLATATTAGIGQHSVASPGGGSGLVSAALIPSFRYGWSFYAALAAFVSSELAAAVYIILHTHIFKWASRTRAAAEAAANSSGKLLLSATNSLVGNNATTPSVSKEIGIQTSPLSSASLLMMMEKRSTEVSAISPTASAIVDVSHHNQQMHVPYCDLLTMDPGHSAAHGEFDRDTDVPPFLSASGRPSPIMYINNAESGPSVQQDMDCTCQIHYATYNRPKMRNTHHVAGIHRASTMPRKVAFAGEGLASVYQQTPL</sequence>
<dbReference type="GO" id="GO:0098839">
    <property type="term" value="C:postsynaptic density membrane"/>
    <property type="evidence" value="ECO:0007669"/>
    <property type="project" value="TreeGrafter"/>
</dbReference>
<dbReference type="EMBL" id="CAKKLH010000286">
    <property type="protein sequence ID" value="CAH0108575.1"/>
    <property type="molecule type" value="Genomic_DNA"/>
</dbReference>
<feature type="region of interest" description="Disordered" evidence="1">
    <location>
        <begin position="1"/>
        <end position="44"/>
    </location>
</feature>
<feature type="compositionally biased region" description="Polar residues" evidence="1">
    <location>
        <begin position="9"/>
        <end position="25"/>
    </location>
</feature>
<dbReference type="AlphaFoldDB" id="A0A8J2WRC7"/>
<feature type="compositionally biased region" description="Polar residues" evidence="1">
    <location>
        <begin position="245"/>
        <end position="270"/>
    </location>
</feature>
<protein>
    <submittedName>
        <fullName evidence="3">Uncharacterized protein</fullName>
    </submittedName>
</protein>
<dbReference type="GO" id="GO:0032281">
    <property type="term" value="C:AMPA glutamate receptor complex"/>
    <property type="evidence" value="ECO:0007669"/>
    <property type="project" value="TreeGrafter"/>
</dbReference>
<dbReference type="OrthoDB" id="6367749at2759"/>
<keyword evidence="4" id="KW-1185">Reference proteome</keyword>
<accession>A0A8J2WRC7</accession>
<evidence type="ECO:0000256" key="1">
    <source>
        <dbReference type="SAM" id="MobiDB-lite"/>
    </source>
</evidence>
<feature type="compositionally biased region" description="Polar residues" evidence="1">
    <location>
        <begin position="211"/>
        <end position="227"/>
    </location>
</feature>
<keyword evidence="2" id="KW-1133">Transmembrane helix</keyword>
<dbReference type="GO" id="GO:0098943">
    <property type="term" value="P:neurotransmitter receptor transport, postsynaptic endosome to lysosome"/>
    <property type="evidence" value="ECO:0007669"/>
    <property type="project" value="TreeGrafter"/>
</dbReference>
<name>A0A8J2WRC7_9CRUS</name>